<name>A0A1S7S1G4_9HYPH</name>
<dbReference type="PROSITE" id="PS51318">
    <property type="entry name" value="TAT"/>
    <property type="match status" value="1"/>
</dbReference>
<dbReference type="PIRSF" id="PIRSF000349">
    <property type="entry name" value="SODismutase"/>
    <property type="match status" value="1"/>
</dbReference>
<dbReference type="GO" id="GO:0004784">
    <property type="term" value="F:superoxide dismutase activity"/>
    <property type="evidence" value="ECO:0007669"/>
    <property type="project" value="UniProtKB-EC"/>
</dbReference>
<dbReference type="InterPro" id="IPR019833">
    <property type="entry name" value="Mn/Fe_SOD_BS"/>
</dbReference>
<reference evidence="11" key="1">
    <citation type="submission" date="2016-01" db="EMBL/GenBank/DDBJ databases">
        <authorList>
            <person name="Regsiter A."/>
            <person name="william w."/>
        </authorList>
    </citation>
    <scope>NUCLEOTIDE SEQUENCE [LARGE SCALE GENOMIC DNA]</scope>
    <source>
        <strain evidence="11">CFBP 6623</strain>
    </source>
</reference>
<dbReference type="PANTHER" id="PTHR42769">
    <property type="entry name" value="SUPEROXIDE DISMUTASE"/>
    <property type="match status" value="1"/>
</dbReference>
<sequence>MNISRRSILAAGAVTAAATIFPRPYVAHAALPLAQPPLPFAQADLAPVISEKTVGLHYGKHHKAYYDKLNTLAAGTRYADMALVEIVTESAKSKDADDIKIFNNAAQAWNHVAYWDQFVPGGPNRPTGDLAAQVNETFGDYEGFIKRAVDVSDTVFGTGWVWLTRGDDNKLALIGYEDGKNPVAVGRPAYLGIDIWEHAYYVDYENRKPEHIRAVLDKLVNWRVVEERVKA</sequence>
<feature type="binding site" evidence="5">
    <location>
        <position position="194"/>
    </location>
    <ligand>
        <name>Mn(2+)</name>
        <dbReference type="ChEBI" id="CHEBI:29035"/>
    </ligand>
</feature>
<dbReference type="InterPro" id="IPR006311">
    <property type="entry name" value="TAT_signal"/>
</dbReference>
<feature type="binding site" evidence="5">
    <location>
        <position position="111"/>
    </location>
    <ligand>
        <name>Mn(2+)</name>
        <dbReference type="ChEBI" id="CHEBI:29035"/>
    </ligand>
</feature>
<comment type="function">
    <text evidence="6">Destroys radicals which are normally produced within the cells and which are toxic to biological systems.</text>
</comment>
<dbReference type="PANTHER" id="PTHR42769:SF3">
    <property type="entry name" value="SUPEROXIDE DISMUTASE [FE] 2, CHLOROPLASTIC"/>
    <property type="match status" value="1"/>
</dbReference>
<comment type="catalytic activity">
    <reaction evidence="6">
        <text>2 superoxide + 2 H(+) = H2O2 + O2</text>
        <dbReference type="Rhea" id="RHEA:20696"/>
        <dbReference type="ChEBI" id="CHEBI:15378"/>
        <dbReference type="ChEBI" id="CHEBI:15379"/>
        <dbReference type="ChEBI" id="CHEBI:16240"/>
        <dbReference type="ChEBI" id="CHEBI:18421"/>
        <dbReference type="EC" id="1.15.1.1"/>
    </reaction>
</comment>
<dbReference type="SUPFAM" id="SSF54719">
    <property type="entry name" value="Fe,Mn superoxide dismutase (SOD), C-terminal domain"/>
    <property type="match status" value="1"/>
</dbReference>
<dbReference type="InterPro" id="IPR036324">
    <property type="entry name" value="Mn/Fe_SOD_N_sf"/>
</dbReference>
<evidence type="ECO:0000256" key="6">
    <source>
        <dbReference type="RuleBase" id="RU000414"/>
    </source>
</evidence>
<evidence type="ECO:0000256" key="1">
    <source>
        <dbReference type="ARBA" id="ARBA00008714"/>
    </source>
</evidence>
<dbReference type="InterPro" id="IPR036314">
    <property type="entry name" value="SOD_C_sf"/>
</dbReference>
<dbReference type="GO" id="GO:0046872">
    <property type="term" value="F:metal ion binding"/>
    <property type="evidence" value="ECO:0007669"/>
    <property type="project" value="UniProtKB-KW"/>
</dbReference>
<evidence type="ECO:0000256" key="2">
    <source>
        <dbReference type="ARBA" id="ARBA00012682"/>
    </source>
</evidence>
<accession>A0A1S7S1G4</accession>
<dbReference type="EMBL" id="FBWK01000054">
    <property type="protein sequence ID" value="CUX61172.1"/>
    <property type="molecule type" value="Genomic_DNA"/>
</dbReference>
<dbReference type="AlphaFoldDB" id="A0A1S7S1G4"/>
<dbReference type="Gene3D" id="3.55.40.20">
    <property type="entry name" value="Iron/manganese superoxide dismutase, C-terminal domain"/>
    <property type="match status" value="1"/>
</dbReference>
<protein>
    <recommendedName>
        <fullName evidence="2 6">Superoxide dismutase</fullName>
        <ecNumber evidence="2 6">1.15.1.1</ecNumber>
    </recommendedName>
</protein>
<dbReference type="InterPro" id="IPR019832">
    <property type="entry name" value="Mn/Fe_SOD_C"/>
</dbReference>
<evidence type="ECO:0000259" key="9">
    <source>
        <dbReference type="Pfam" id="PF02777"/>
    </source>
</evidence>
<evidence type="ECO:0000259" key="8">
    <source>
        <dbReference type="Pfam" id="PF00081"/>
    </source>
</evidence>
<dbReference type="EC" id="1.15.1.1" evidence="2 6"/>
<dbReference type="RefSeq" id="WP_080843101.1">
    <property type="nucleotide sequence ID" value="NZ_LT009724.1"/>
</dbReference>
<evidence type="ECO:0000256" key="3">
    <source>
        <dbReference type="ARBA" id="ARBA00022723"/>
    </source>
</evidence>
<dbReference type="Pfam" id="PF02777">
    <property type="entry name" value="Sod_Fe_C"/>
    <property type="match status" value="1"/>
</dbReference>
<feature type="signal peptide" evidence="7">
    <location>
        <begin position="1"/>
        <end position="29"/>
    </location>
</feature>
<keyword evidence="4 6" id="KW-0560">Oxidoreductase</keyword>
<evidence type="ECO:0000313" key="11">
    <source>
        <dbReference type="Proteomes" id="UP000191988"/>
    </source>
</evidence>
<feature type="domain" description="Manganese/iron superoxide dismutase C-terminal" evidence="9">
    <location>
        <begin position="126"/>
        <end position="228"/>
    </location>
</feature>
<keyword evidence="3 5" id="KW-0479">Metal-binding</keyword>
<gene>
    <name evidence="10" type="primary">SODB</name>
    <name evidence="10" type="ORF">AGR3A_Lc180059</name>
</gene>
<evidence type="ECO:0000313" key="10">
    <source>
        <dbReference type="EMBL" id="CUX61172.1"/>
    </source>
</evidence>
<feature type="domain" description="Manganese/iron superoxide dismutase N-terminal" evidence="8">
    <location>
        <begin position="36"/>
        <end position="118"/>
    </location>
</feature>
<evidence type="ECO:0000256" key="4">
    <source>
        <dbReference type="ARBA" id="ARBA00023002"/>
    </source>
</evidence>
<evidence type="ECO:0000256" key="7">
    <source>
        <dbReference type="SAM" id="SignalP"/>
    </source>
</evidence>
<dbReference type="Pfam" id="PF00081">
    <property type="entry name" value="Sod_Fe_N"/>
    <property type="match status" value="1"/>
</dbReference>
<keyword evidence="7" id="KW-0732">Signal</keyword>
<feature type="binding site" evidence="5">
    <location>
        <position position="57"/>
    </location>
    <ligand>
        <name>Mn(2+)</name>
        <dbReference type="ChEBI" id="CHEBI:29035"/>
    </ligand>
</feature>
<dbReference type="STRING" id="1183432.AGR3A_Lc180059"/>
<dbReference type="Proteomes" id="UP000191988">
    <property type="component" value="Unassembled WGS sequence"/>
</dbReference>
<proteinExistence type="inferred from homology"/>
<feature type="binding site" evidence="5">
    <location>
        <position position="198"/>
    </location>
    <ligand>
        <name>Mn(2+)</name>
        <dbReference type="ChEBI" id="CHEBI:29035"/>
    </ligand>
</feature>
<evidence type="ECO:0000256" key="5">
    <source>
        <dbReference type="PIRSR" id="PIRSR000349-1"/>
    </source>
</evidence>
<keyword evidence="11" id="KW-1185">Reference proteome</keyword>
<comment type="similarity">
    <text evidence="1 6">Belongs to the iron/manganese superoxide dismutase family.</text>
</comment>
<dbReference type="InterPro" id="IPR019831">
    <property type="entry name" value="Mn/Fe_SOD_N"/>
</dbReference>
<dbReference type="InterPro" id="IPR001189">
    <property type="entry name" value="Mn/Fe_SOD"/>
</dbReference>
<dbReference type="PROSITE" id="PS00088">
    <property type="entry name" value="SOD_MN"/>
    <property type="match status" value="1"/>
</dbReference>
<dbReference type="Gene3D" id="1.10.287.990">
    <property type="entry name" value="Fe,Mn superoxide dismutase (SOD) domain"/>
    <property type="match status" value="1"/>
</dbReference>
<dbReference type="PRINTS" id="PR01703">
    <property type="entry name" value="MNSODISMTASE"/>
</dbReference>
<feature type="chain" id="PRO_5012594055" description="Superoxide dismutase" evidence="7">
    <location>
        <begin position="30"/>
        <end position="231"/>
    </location>
</feature>
<dbReference type="SUPFAM" id="SSF46609">
    <property type="entry name" value="Fe,Mn superoxide dismutase (SOD), N-terminal domain"/>
    <property type="match status" value="1"/>
</dbReference>
<organism evidence="10 11">
    <name type="scientific">Agrobacterium tomkonis CFBP 6623</name>
    <dbReference type="NCBI Taxonomy" id="1183432"/>
    <lineage>
        <taxon>Bacteria</taxon>
        <taxon>Pseudomonadati</taxon>
        <taxon>Pseudomonadota</taxon>
        <taxon>Alphaproteobacteria</taxon>
        <taxon>Hyphomicrobiales</taxon>
        <taxon>Rhizobiaceae</taxon>
        <taxon>Rhizobium/Agrobacterium group</taxon>
        <taxon>Agrobacterium</taxon>
        <taxon>Agrobacterium tumefaciens complex</taxon>
    </lineage>
</organism>